<feature type="domain" description="RCK C-terminal" evidence="2">
    <location>
        <begin position="134"/>
        <end position="228"/>
    </location>
</feature>
<protein>
    <submittedName>
        <fullName evidence="3">TrkA family potassium uptake protein</fullName>
    </submittedName>
</protein>
<proteinExistence type="predicted"/>
<name>A0ABT7NKK1_9SPHI</name>
<dbReference type="PROSITE" id="PS51202">
    <property type="entry name" value="RCK_C"/>
    <property type="match status" value="1"/>
</dbReference>
<accession>A0ABT7NKK1</accession>
<feature type="domain" description="RCK N-terminal" evidence="1">
    <location>
        <begin position="1"/>
        <end position="116"/>
    </location>
</feature>
<dbReference type="Gene3D" id="3.40.50.720">
    <property type="entry name" value="NAD(P)-binding Rossmann-like Domain"/>
    <property type="match status" value="1"/>
</dbReference>
<reference evidence="3" key="1">
    <citation type="submission" date="2020-06" db="EMBL/GenBank/DDBJ databases">
        <authorList>
            <person name="Dong N."/>
        </authorList>
    </citation>
    <scope>NUCLEOTIDE SEQUENCE</scope>
    <source>
        <strain evidence="3">R1692</strain>
    </source>
</reference>
<reference evidence="3" key="2">
    <citation type="journal article" date="2022" name="Sci. Total Environ.">
        <title>Prevalence, transmission, and molecular epidemiology of tet(X)-positive bacteria among humans, animals, and environmental niches in China: An epidemiological, and genomic-based study.</title>
        <authorList>
            <person name="Dong N."/>
            <person name="Zeng Y."/>
            <person name="Cai C."/>
            <person name="Sun C."/>
            <person name="Lu J."/>
            <person name="Liu C."/>
            <person name="Zhou H."/>
            <person name="Sun Q."/>
            <person name="Shu L."/>
            <person name="Wang H."/>
            <person name="Wang Y."/>
            <person name="Wang S."/>
            <person name="Wu C."/>
            <person name="Chan E.W."/>
            <person name="Chen G."/>
            <person name="Shen Z."/>
            <person name="Chen S."/>
            <person name="Zhang R."/>
        </authorList>
    </citation>
    <scope>NUCLEOTIDE SEQUENCE</scope>
    <source>
        <strain evidence="3">R1692</strain>
    </source>
</reference>
<dbReference type="InterPro" id="IPR036291">
    <property type="entry name" value="NAD(P)-bd_dom_sf"/>
</dbReference>
<dbReference type="InterPro" id="IPR050721">
    <property type="entry name" value="Trk_Ktr_HKT_K-transport"/>
</dbReference>
<evidence type="ECO:0000313" key="4">
    <source>
        <dbReference type="Proteomes" id="UP001170954"/>
    </source>
</evidence>
<dbReference type="Proteomes" id="UP001170954">
    <property type="component" value="Unassembled WGS sequence"/>
</dbReference>
<dbReference type="Pfam" id="PF02254">
    <property type="entry name" value="TrkA_N"/>
    <property type="match status" value="1"/>
</dbReference>
<comment type="caution">
    <text evidence="3">The sequence shown here is derived from an EMBL/GenBank/DDBJ whole genome shotgun (WGS) entry which is preliminary data.</text>
</comment>
<organism evidence="3 4">
    <name type="scientific">Sphingobacterium hotanense</name>
    <dbReference type="NCBI Taxonomy" id="649196"/>
    <lineage>
        <taxon>Bacteria</taxon>
        <taxon>Pseudomonadati</taxon>
        <taxon>Bacteroidota</taxon>
        <taxon>Sphingobacteriia</taxon>
        <taxon>Sphingobacteriales</taxon>
        <taxon>Sphingobacteriaceae</taxon>
        <taxon>Sphingobacterium</taxon>
    </lineage>
</organism>
<dbReference type="InterPro" id="IPR006037">
    <property type="entry name" value="RCK_C"/>
</dbReference>
<gene>
    <name evidence="3" type="ORF">HX018_05700</name>
</gene>
<dbReference type="Pfam" id="PF02080">
    <property type="entry name" value="TrkA_C"/>
    <property type="match status" value="1"/>
</dbReference>
<evidence type="ECO:0000259" key="2">
    <source>
        <dbReference type="PROSITE" id="PS51202"/>
    </source>
</evidence>
<dbReference type="PANTHER" id="PTHR43833:SF7">
    <property type="entry name" value="KTR SYSTEM POTASSIUM UPTAKE PROTEIN C"/>
    <property type="match status" value="1"/>
</dbReference>
<evidence type="ECO:0000259" key="1">
    <source>
        <dbReference type="PROSITE" id="PS51201"/>
    </source>
</evidence>
<dbReference type="EMBL" id="JACAGK010000011">
    <property type="protein sequence ID" value="MDM1047729.1"/>
    <property type="molecule type" value="Genomic_DNA"/>
</dbReference>
<dbReference type="PROSITE" id="PS51201">
    <property type="entry name" value="RCK_N"/>
    <property type="match status" value="1"/>
</dbReference>
<dbReference type="InterPro" id="IPR036721">
    <property type="entry name" value="RCK_C_sf"/>
</dbReference>
<dbReference type="PANTHER" id="PTHR43833">
    <property type="entry name" value="POTASSIUM CHANNEL PROTEIN 2-RELATED-RELATED"/>
    <property type="match status" value="1"/>
</dbReference>
<dbReference type="SUPFAM" id="SSF51735">
    <property type="entry name" value="NAD(P)-binding Rossmann-fold domains"/>
    <property type="match status" value="1"/>
</dbReference>
<dbReference type="RefSeq" id="WP_286650753.1">
    <property type="nucleotide sequence ID" value="NZ_JACAGK010000011.1"/>
</dbReference>
<keyword evidence="4" id="KW-1185">Reference proteome</keyword>
<sequence>MKFIIIGLGNFGASLAMKLTAQGNEVIGVDIKLERITTLKEHITHTIAIDASDPVAFTSLPLKNTDVVIVAIGENEGANIMVTALCKEAQVKRLISRAVNNLHEKVLNAIGVSEIVHPEEETAERWSKKLCLSGLIDSFELNSNYSIVEAVVPEKYVGRSIQEIGFREHYDILVLTILKKTERDSLIGKSKIVTTVLHGIPKPDTVLQQGEIIVIYGDNRNIKEFLKR</sequence>
<evidence type="ECO:0000313" key="3">
    <source>
        <dbReference type="EMBL" id="MDM1047729.1"/>
    </source>
</evidence>
<dbReference type="InterPro" id="IPR003148">
    <property type="entry name" value="RCK_N"/>
</dbReference>
<dbReference type="Gene3D" id="3.30.70.1450">
    <property type="entry name" value="Regulator of K+ conductance, C-terminal domain"/>
    <property type="match status" value="1"/>
</dbReference>
<dbReference type="SUPFAM" id="SSF116726">
    <property type="entry name" value="TrkA C-terminal domain-like"/>
    <property type="match status" value="1"/>
</dbReference>